<keyword evidence="6" id="KW-0808">Transferase</keyword>
<sequence>MKTRWNYSLVTKLTVAFISVFSGLWVLIQINAYENTYNATMKQTLSSYEQISEIRSQMNNSLFTQAMDDTRQFHERLIQFGTISIEPDAELIAYQFNLGNNQTGKNVKQLWALQTFGISGQQRYIDSFIIEPGKRVSIYAPSKVERSRLKARVQEIEKLSKQPSETGFRWSEAKYDQDRDSLYIIVSFTPRPQDKHAKQIGFAIDLKDIMTVSDVYQSDDHNLFLAPSGFVKKQSNIISEQTLLLLHQQLERSARFKELPELIHTKDFYIISKYINGPGWLQVTMIPKSRIEQYASAPFHNELKWSLFSFVLMILLMLRILWVSLAKTIRSFVEIIKSDIQPTFSRRLPESRRDELGDIARAYNMLLDTIKSSYDELESKVEQRTTELAKAKQIAERATARKSEHLTNISHELRTPLNGITGSLELLRNTQLTSKQADLRDAAYTCAKSLLSIINNLLDFSRIEADQVDLNLADNLLLKVVDESMLTIQSNIVKKPIELKAIISEGVPESCVFDPIRVRQILVNLLGNAAKFTEKGHIFLYLECDEQNLIFSVEDSGMGIPSDKIDEVFEPFKQSSRHQVGTGLGLPISRKLARIMGGSLTVKTQQNIGSTFIFKMPLRSPGMRLHLKPQIIEAPQNLRTQIILWGGRFVECSSSNLNSPDLDYLPWRLWQKLYEIQTGTSIEREVIPIREMFPWKLKVLLVDDVETNRDILSKMLIELGQEVVCVASGEDALTAGKTHIFDLVLMDIRMPVLDGYETTLLWRGSEDILDTECPIMALTANANHSEHDQSIHLMDGYLTKPISLKEMTSALDKAAELQIDRDMQPEINTQADTPIMDFAEDEFSQRLESHFKNMALAAREVFADKDWQELKDILHNVKGSASLAGVKEVSSIAAQLEKQIRDNGEVCESELNLLLKALENPLNP</sequence>
<dbReference type="SUPFAM" id="SSF52172">
    <property type="entry name" value="CheY-like"/>
    <property type="match status" value="1"/>
</dbReference>
<proteinExistence type="predicted"/>
<comment type="subcellular location">
    <subcellularLocation>
        <location evidence="2">Cell membrane</location>
        <topology evidence="2">Multi-pass membrane protein</topology>
    </subcellularLocation>
</comment>
<dbReference type="Pfam" id="PF02518">
    <property type="entry name" value="HATPase_c"/>
    <property type="match status" value="1"/>
</dbReference>
<dbReference type="NCBIfam" id="NF011874">
    <property type="entry name" value="PRK15347.1"/>
    <property type="match status" value="1"/>
</dbReference>
<dbReference type="InterPro" id="IPR003661">
    <property type="entry name" value="HisK_dim/P_dom"/>
</dbReference>
<dbReference type="InterPro" id="IPR036641">
    <property type="entry name" value="HPT_dom_sf"/>
</dbReference>
<dbReference type="InterPro" id="IPR001789">
    <property type="entry name" value="Sig_transdc_resp-reg_receiver"/>
</dbReference>
<evidence type="ECO:0000313" key="21">
    <source>
        <dbReference type="EMBL" id="EFP98605.1"/>
    </source>
</evidence>
<evidence type="ECO:0000256" key="9">
    <source>
        <dbReference type="ARBA" id="ARBA00022777"/>
    </source>
</evidence>
<dbReference type="PROSITE" id="PS50110">
    <property type="entry name" value="RESPONSE_REGULATORY"/>
    <property type="match status" value="1"/>
</dbReference>
<dbReference type="GO" id="GO:0005886">
    <property type="term" value="C:plasma membrane"/>
    <property type="evidence" value="ECO:0007669"/>
    <property type="project" value="UniProtKB-SubCell"/>
</dbReference>
<dbReference type="SMART" id="SM00388">
    <property type="entry name" value="HisKA"/>
    <property type="match status" value="1"/>
</dbReference>
<feature type="domain" description="Response regulatory" evidence="18">
    <location>
        <begin position="698"/>
        <end position="815"/>
    </location>
</feature>
<dbReference type="PROSITE" id="PS50109">
    <property type="entry name" value="HIS_KIN"/>
    <property type="match status" value="1"/>
</dbReference>
<dbReference type="Gene3D" id="1.10.287.130">
    <property type="match status" value="1"/>
</dbReference>
<gene>
    <name evidence="21" type="ORF">VIBC2010_08658</name>
</gene>
<accession>E3BEI8</accession>
<dbReference type="InterPro" id="IPR036097">
    <property type="entry name" value="HisK_dim/P_sf"/>
</dbReference>
<dbReference type="Gene3D" id="6.10.340.10">
    <property type="match status" value="1"/>
</dbReference>
<keyword evidence="12" id="KW-1133">Transmembrane helix</keyword>
<keyword evidence="7" id="KW-0812">Transmembrane</keyword>
<dbReference type="AlphaFoldDB" id="E3BEI8"/>
<feature type="modified residue" description="Phosphohistidine" evidence="15">
    <location>
        <position position="875"/>
    </location>
</feature>
<evidence type="ECO:0000259" key="19">
    <source>
        <dbReference type="PROSITE" id="PS50885"/>
    </source>
</evidence>
<dbReference type="OrthoDB" id="9810730at2"/>
<dbReference type="EC" id="2.7.13.3" evidence="3"/>
<comment type="caution">
    <text evidence="21">The sequence shown here is derived from an EMBL/GenBank/DDBJ whole genome shotgun (WGS) entry which is preliminary data.</text>
</comment>
<comment type="catalytic activity">
    <reaction evidence="1">
        <text>ATP + protein L-histidine = ADP + protein N-phospho-L-histidine.</text>
        <dbReference type="EC" id="2.7.13.3"/>
    </reaction>
</comment>
<dbReference type="SMART" id="SM00448">
    <property type="entry name" value="REC"/>
    <property type="match status" value="1"/>
</dbReference>
<evidence type="ECO:0000256" key="4">
    <source>
        <dbReference type="ARBA" id="ARBA00022475"/>
    </source>
</evidence>
<dbReference type="SUPFAM" id="SSF47226">
    <property type="entry name" value="Histidine-containing phosphotransfer domain, HPT domain"/>
    <property type="match status" value="1"/>
</dbReference>
<feature type="domain" description="HPt" evidence="20">
    <location>
        <begin position="836"/>
        <end position="924"/>
    </location>
</feature>
<dbReference type="GO" id="GO:0000155">
    <property type="term" value="F:phosphorelay sensor kinase activity"/>
    <property type="evidence" value="ECO:0007669"/>
    <property type="project" value="InterPro"/>
</dbReference>
<evidence type="ECO:0000256" key="13">
    <source>
        <dbReference type="ARBA" id="ARBA00023012"/>
    </source>
</evidence>
<dbReference type="EMBL" id="AEIU01000002">
    <property type="protein sequence ID" value="EFP98605.1"/>
    <property type="molecule type" value="Genomic_DNA"/>
</dbReference>
<evidence type="ECO:0000256" key="5">
    <source>
        <dbReference type="ARBA" id="ARBA00022553"/>
    </source>
</evidence>
<dbReference type="CDD" id="cd00088">
    <property type="entry name" value="HPT"/>
    <property type="match status" value="1"/>
</dbReference>
<dbReference type="Gene3D" id="3.40.50.2300">
    <property type="match status" value="1"/>
</dbReference>
<dbReference type="GO" id="GO:0005524">
    <property type="term" value="F:ATP binding"/>
    <property type="evidence" value="ECO:0007669"/>
    <property type="project" value="UniProtKB-KW"/>
</dbReference>
<evidence type="ECO:0000256" key="8">
    <source>
        <dbReference type="ARBA" id="ARBA00022741"/>
    </source>
</evidence>
<dbReference type="CDD" id="cd17546">
    <property type="entry name" value="REC_hyHK_CKI1_RcsC-like"/>
    <property type="match status" value="1"/>
</dbReference>
<dbReference type="CDD" id="cd16922">
    <property type="entry name" value="HATPase_EvgS-ArcB-TorS-like"/>
    <property type="match status" value="1"/>
</dbReference>
<evidence type="ECO:0000256" key="12">
    <source>
        <dbReference type="ARBA" id="ARBA00022989"/>
    </source>
</evidence>
<dbReference type="GO" id="GO:0016787">
    <property type="term" value="F:hydrolase activity"/>
    <property type="evidence" value="ECO:0007669"/>
    <property type="project" value="UniProtKB-KW"/>
</dbReference>
<feature type="domain" description="HAMP" evidence="19">
    <location>
        <begin position="344"/>
        <end position="375"/>
    </location>
</feature>
<evidence type="ECO:0000256" key="16">
    <source>
        <dbReference type="PROSITE-ProRule" id="PRU00169"/>
    </source>
</evidence>
<protein>
    <recommendedName>
        <fullName evidence="3">histidine kinase</fullName>
        <ecNumber evidence="3">2.7.13.3</ecNumber>
    </recommendedName>
</protein>
<keyword evidence="5 16" id="KW-0597">Phosphoprotein</keyword>
<dbReference type="Proteomes" id="UP000002943">
    <property type="component" value="Unassembled WGS sequence"/>
</dbReference>
<evidence type="ECO:0000256" key="7">
    <source>
        <dbReference type="ARBA" id="ARBA00022692"/>
    </source>
</evidence>
<dbReference type="InterPro" id="IPR003660">
    <property type="entry name" value="HAMP_dom"/>
</dbReference>
<dbReference type="eggNOG" id="COG2205">
    <property type="taxonomic scope" value="Bacteria"/>
</dbReference>
<dbReference type="InterPro" id="IPR008207">
    <property type="entry name" value="Sig_transdc_His_kin_Hpt_dom"/>
</dbReference>
<keyword evidence="13" id="KW-0902">Two-component regulatory system</keyword>
<dbReference type="PANTHER" id="PTHR45339">
    <property type="entry name" value="HYBRID SIGNAL TRANSDUCTION HISTIDINE KINASE J"/>
    <property type="match status" value="1"/>
</dbReference>
<keyword evidence="4" id="KW-1003">Cell membrane</keyword>
<evidence type="ECO:0000256" key="1">
    <source>
        <dbReference type="ARBA" id="ARBA00000085"/>
    </source>
</evidence>
<dbReference type="PANTHER" id="PTHR45339:SF1">
    <property type="entry name" value="HYBRID SIGNAL TRANSDUCTION HISTIDINE KINASE J"/>
    <property type="match status" value="1"/>
</dbReference>
<keyword evidence="14" id="KW-0472">Membrane</keyword>
<keyword evidence="8" id="KW-0547">Nucleotide-binding</keyword>
<dbReference type="SMR" id="E3BEI8"/>
<dbReference type="PROSITE" id="PS50894">
    <property type="entry name" value="HPT"/>
    <property type="match status" value="1"/>
</dbReference>
<evidence type="ECO:0000256" key="11">
    <source>
        <dbReference type="ARBA" id="ARBA00022840"/>
    </source>
</evidence>
<keyword evidence="11" id="KW-0067">ATP-binding</keyword>
<dbReference type="Gene3D" id="3.30.565.10">
    <property type="entry name" value="Histidine kinase-like ATPase, C-terminal domain"/>
    <property type="match status" value="1"/>
</dbReference>
<dbReference type="InterPro" id="IPR011006">
    <property type="entry name" value="CheY-like_superfamily"/>
</dbReference>
<dbReference type="InterPro" id="IPR004358">
    <property type="entry name" value="Sig_transdc_His_kin-like_C"/>
</dbReference>
<dbReference type="SUPFAM" id="SSF47384">
    <property type="entry name" value="Homodimeric domain of signal transducing histidine kinase"/>
    <property type="match status" value="1"/>
</dbReference>
<keyword evidence="10" id="KW-0378">Hydrolase</keyword>
<feature type="modified residue" description="4-aspartylphosphate" evidence="16">
    <location>
        <position position="747"/>
    </location>
</feature>
<dbReference type="STRING" id="796620.VIBC2010_08658"/>
<dbReference type="PRINTS" id="PR00344">
    <property type="entry name" value="BCTRLSENSOR"/>
</dbReference>
<dbReference type="PROSITE" id="PS50885">
    <property type="entry name" value="HAMP"/>
    <property type="match status" value="1"/>
</dbReference>
<dbReference type="SMART" id="SM00387">
    <property type="entry name" value="HATPase_c"/>
    <property type="match status" value="1"/>
</dbReference>
<evidence type="ECO:0000256" key="3">
    <source>
        <dbReference type="ARBA" id="ARBA00012438"/>
    </source>
</evidence>
<dbReference type="SUPFAM" id="SSF55874">
    <property type="entry name" value="ATPase domain of HSP90 chaperone/DNA topoisomerase II/histidine kinase"/>
    <property type="match status" value="1"/>
</dbReference>
<dbReference type="InterPro" id="IPR036890">
    <property type="entry name" value="HATPase_C_sf"/>
</dbReference>
<dbReference type="CDD" id="cd00082">
    <property type="entry name" value="HisKA"/>
    <property type="match status" value="1"/>
</dbReference>
<dbReference type="Pfam" id="PF00072">
    <property type="entry name" value="Response_reg"/>
    <property type="match status" value="1"/>
</dbReference>
<feature type="domain" description="Histidine kinase" evidence="17">
    <location>
        <begin position="408"/>
        <end position="620"/>
    </location>
</feature>
<keyword evidence="22" id="KW-1185">Reference proteome</keyword>
<dbReference type="eggNOG" id="COG3437">
    <property type="taxonomic scope" value="Bacteria"/>
</dbReference>
<evidence type="ECO:0000259" key="18">
    <source>
        <dbReference type="PROSITE" id="PS50110"/>
    </source>
</evidence>
<dbReference type="Pfam" id="PF00512">
    <property type="entry name" value="HisKA"/>
    <property type="match status" value="1"/>
</dbReference>
<dbReference type="CDD" id="cd06225">
    <property type="entry name" value="HAMP"/>
    <property type="match status" value="1"/>
</dbReference>
<evidence type="ECO:0000256" key="14">
    <source>
        <dbReference type="ARBA" id="ARBA00023136"/>
    </source>
</evidence>
<evidence type="ECO:0000256" key="6">
    <source>
        <dbReference type="ARBA" id="ARBA00022679"/>
    </source>
</evidence>
<evidence type="ECO:0000256" key="10">
    <source>
        <dbReference type="ARBA" id="ARBA00022801"/>
    </source>
</evidence>
<dbReference type="Gene3D" id="1.20.120.160">
    <property type="entry name" value="HPT domain"/>
    <property type="match status" value="1"/>
</dbReference>
<evidence type="ECO:0000256" key="2">
    <source>
        <dbReference type="ARBA" id="ARBA00004651"/>
    </source>
</evidence>
<dbReference type="InterPro" id="IPR005467">
    <property type="entry name" value="His_kinase_dom"/>
</dbReference>
<dbReference type="RefSeq" id="WP_009599277.1">
    <property type="nucleotide sequence ID" value="NZ_AEIU01000002.1"/>
</dbReference>
<evidence type="ECO:0000259" key="17">
    <source>
        <dbReference type="PROSITE" id="PS50109"/>
    </source>
</evidence>
<evidence type="ECO:0000256" key="15">
    <source>
        <dbReference type="PROSITE-ProRule" id="PRU00110"/>
    </source>
</evidence>
<evidence type="ECO:0000313" key="22">
    <source>
        <dbReference type="Proteomes" id="UP000002943"/>
    </source>
</evidence>
<dbReference type="Pfam" id="PF01627">
    <property type="entry name" value="Hpt"/>
    <property type="match status" value="1"/>
</dbReference>
<evidence type="ECO:0000259" key="20">
    <source>
        <dbReference type="PROSITE" id="PS50894"/>
    </source>
</evidence>
<dbReference type="InterPro" id="IPR003594">
    <property type="entry name" value="HATPase_dom"/>
</dbReference>
<organism evidence="21 22">
    <name type="scientific">Vibrio caribbeanicus ATCC BAA-2122</name>
    <dbReference type="NCBI Taxonomy" id="796620"/>
    <lineage>
        <taxon>Bacteria</taxon>
        <taxon>Pseudomonadati</taxon>
        <taxon>Pseudomonadota</taxon>
        <taxon>Gammaproteobacteria</taxon>
        <taxon>Vibrionales</taxon>
        <taxon>Vibrionaceae</taxon>
        <taxon>Vibrio</taxon>
    </lineage>
</organism>
<keyword evidence="9 21" id="KW-0418">Kinase</keyword>
<reference evidence="21 22" key="1">
    <citation type="journal article" date="2012" name="Int. J. Syst. Evol. Microbiol.">
        <title>Vibrio caribbeanicus sp. nov., isolated from the marine sponge Scleritoderma cyanea.</title>
        <authorList>
            <person name="Hoffmann M."/>
            <person name="Monday S.R."/>
            <person name="Allard M.W."/>
            <person name="Strain E.A."/>
            <person name="Whittaker P."/>
            <person name="Naum M."/>
            <person name="McCarthy P.J."/>
            <person name="Lopez J.V."/>
            <person name="Fischer M."/>
            <person name="Brown E.W."/>
        </authorList>
    </citation>
    <scope>NUCLEOTIDE SEQUENCE [LARGE SCALE GENOMIC DNA]</scope>
    <source>
        <strain evidence="21 22">ATCC BAA-2122</strain>
    </source>
</reference>
<name>E3BEI8_9VIBR</name>